<name>A0A3P6RXP0_CYLGO</name>
<feature type="region of interest" description="Disordered" evidence="1">
    <location>
        <begin position="1"/>
        <end position="69"/>
    </location>
</feature>
<protein>
    <submittedName>
        <fullName evidence="2">Uncharacterized protein</fullName>
    </submittedName>
</protein>
<gene>
    <name evidence="2" type="ORF">CGOC_LOCUS5865</name>
</gene>
<evidence type="ECO:0000256" key="1">
    <source>
        <dbReference type="SAM" id="MobiDB-lite"/>
    </source>
</evidence>
<proteinExistence type="predicted"/>
<dbReference type="AlphaFoldDB" id="A0A3P6RXP0"/>
<evidence type="ECO:0000313" key="2">
    <source>
        <dbReference type="EMBL" id="VDK64437.1"/>
    </source>
</evidence>
<organism evidence="2 3">
    <name type="scientific">Cylicostephanus goldi</name>
    <name type="common">Nematode worm</name>
    <dbReference type="NCBI Taxonomy" id="71465"/>
    <lineage>
        <taxon>Eukaryota</taxon>
        <taxon>Metazoa</taxon>
        <taxon>Ecdysozoa</taxon>
        <taxon>Nematoda</taxon>
        <taxon>Chromadorea</taxon>
        <taxon>Rhabditida</taxon>
        <taxon>Rhabditina</taxon>
        <taxon>Rhabditomorpha</taxon>
        <taxon>Strongyloidea</taxon>
        <taxon>Strongylidae</taxon>
        <taxon>Cylicostephanus</taxon>
    </lineage>
</organism>
<dbReference type="EMBL" id="UYRV01018242">
    <property type="protein sequence ID" value="VDK64437.1"/>
    <property type="molecule type" value="Genomic_DNA"/>
</dbReference>
<feature type="compositionally biased region" description="Basic and acidic residues" evidence="1">
    <location>
        <begin position="16"/>
        <end position="53"/>
    </location>
</feature>
<accession>A0A3P6RXP0</accession>
<sequence>MNARSFRFPPSTCPTLEERTINAKIENSEDEKPLQRAKDKPFPVDDVLARSSKETGPPSAQPVADTKQDANATLGSIYFGYGYDSTRNRRELSEPRVSTNKGYPEVDLVGELRVLDSPEDVMYFGK</sequence>
<feature type="non-terminal residue" evidence="2">
    <location>
        <position position="126"/>
    </location>
</feature>
<reference evidence="2 3" key="1">
    <citation type="submission" date="2018-11" db="EMBL/GenBank/DDBJ databases">
        <authorList>
            <consortium name="Pathogen Informatics"/>
        </authorList>
    </citation>
    <scope>NUCLEOTIDE SEQUENCE [LARGE SCALE GENOMIC DNA]</scope>
</reference>
<evidence type="ECO:0000313" key="3">
    <source>
        <dbReference type="Proteomes" id="UP000271889"/>
    </source>
</evidence>
<dbReference type="OrthoDB" id="6139674at2759"/>
<keyword evidence="3" id="KW-1185">Reference proteome</keyword>
<dbReference type="Proteomes" id="UP000271889">
    <property type="component" value="Unassembled WGS sequence"/>
</dbReference>